<keyword evidence="3" id="KW-0808">Transferase</keyword>
<gene>
    <name evidence="8" type="ORF">KDA27_13250</name>
</gene>
<feature type="domain" description="AlgX/AlgJ SGNH hydrolase-like" evidence="7">
    <location>
        <begin position="279"/>
        <end position="382"/>
    </location>
</feature>
<comment type="subcellular location">
    <subcellularLocation>
        <location evidence="1">Periplasm</location>
    </subcellularLocation>
</comment>
<evidence type="ECO:0000313" key="9">
    <source>
        <dbReference type="Proteomes" id="UP000739538"/>
    </source>
</evidence>
<dbReference type="Pfam" id="PF16822">
    <property type="entry name" value="ALGX"/>
    <property type="match status" value="1"/>
</dbReference>
<dbReference type="GO" id="GO:0042121">
    <property type="term" value="P:alginic acid biosynthetic process"/>
    <property type="evidence" value="ECO:0007669"/>
    <property type="project" value="UniProtKB-KW"/>
</dbReference>
<reference evidence="8" key="1">
    <citation type="submission" date="2020-04" db="EMBL/GenBank/DDBJ databases">
        <authorList>
            <person name="Zhang T."/>
        </authorList>
    </citation>
    <scope>NUCLEOTIDE SEQUENCE</scope>
    <source>
        <strain evidence="8">HKST-UBA02</strain>
    </source>
</reference>
<dbReference type="Proteomes" id="UP000739538">
    <property type="component" value="Unassembled WGS sequence"/>
</dbReference>
<keyword evidence="8" id="KW-0378">Hydrolase</keyword>
<dbReference type="InterPro" id="IPR036514">
    <property type="entry name" value="SGNH_hydro_sf"/>
</dbReference>
<sequence>MARSAARRWLGNLVALAVAGLVCLVLGEVAARVYFDQTSKGGREPSLEGTVGEYDELLGARLLPNATATFGGPEFETTIRTNAHRLRESEETPYERAPGVRRILLCGDSFTFGHGVDEADRYGERLAELLGNVDVINMGVWGTGTDQQLLLYRDEGVKYGPDLVILAYFVENILRNGASTRFIAGGRSASKPKFVIENGELVLTNVPVPAPGTATEESTAEMERWKEIEERQGVVSFPFKSFLREHSALYKFAHDNFAGLLHRAVEGEVDAYPEYVDGRSEWEVTKALIRTFRDEAEENGSEFLLVIVPDGRSMEPGTISDTPYQKLEQLCRAESIPLLDPLPEFRAASEQGEKLYYRYDAHWTKAGHALVADLIAGRLRAEGW</sequence>
<evidence type="ECO:0000256" key="3">
    <source>
        <dbReference type="ARBA" id="ARBA00022679"/>
    </source>
</evidence>
<dbReference type="EMBL" id="JAGQHS010000066">
    <property type="protein sequence ID" value="MCA9756765.1"/>
    <property type="molecule type" value="Genomic_DNA"/>
</dbReference>
<proteinExistence type="predicted"/>
<dbReference type="GO" id="GO:0016740">
    <property type="term" value="F:transferase activity"/>
    <property type="evidence" value="ECO:0007669"/>
    <property type="project" value="UniProtKB-KW"/>
</dbReference>
<accession>A0A956NG32</accession>
<dbReference type="Gene3D" id="3.40.50.1110">
    <property type="entry name" value="SGNH hydrolase"/>
    <property type="match status" value="1"/>
</dbReference>
<reference evidence="8" key="2">
    <citation type="journal article" date="2021" name="Microbiome">
        <title>Successional dynamics and alternative stable states in a saline activated sludge microbial community over 9 years.</title>
        <authorList>
            <person name="Wang Y."/>
            <person name="Ye J."/>
            <person name="Ju F."/>
            <person name="Liu L."/>
            <person name="Boyd J.A."/>
            <person name="Deng Y."/>
            <person name="Parks D.H."/>
            <person name="Jiang X."/>
            <person name="Yin X."/>
            <person name="Woodcroft B.J."/>
            <person name="Tyson G.W."/>
            <person name="Hugenholtz P."/>
            <person name="Polz M.F."/>
            <person name="Zhang T."/>
        </authorList>
    </citation>
    <scope>NUCLEOTIDE SEQUENCE</scope>
    <source>
        <strain evidence="8">HKST-UBA02</strain>
    </source>
</reference>
<evidence type="ECO:0000256" key="4">
    <source>
        <dbReference type="ARBA" id="ARBA00022729"/>
    </source>
</evidence>
<protein>
    <submittedName>
        <fullName evidence="8">SGNH/GDSL hydrolase family protein</fullName>
    </submittedName>
</protein>
<comment type="pathway">
    <text evidence="2">Glycan biosynthesis; alginate biosynthesis.</text>
</comment>
<name>A0A956NG32_UNCEI</name>
<keyword evidence="5" id="KW-0574">Periplasm</keyword>
<dbReference type="AlphaFoldDB" id="A0A956NG32"/>
<comment type="caution">
    <text evidence="8">The sequence shown here is derived from an EMBL/GenBank/DDBJ whole genome shotgun (WGS) entry which is preliminary data.</text>
</comment>
<dbReference type="InterPro" id="IPR031811">
    <property type="entry name" value="ALGX/ALGJ_SGNH-like"/>
</dbReference>
<evidence type="ECO:0000256" key="2">
    <source>
        <dbReference type="ARBA" id="ARBA00005182"/>
    </source>
</evidence>
<dbReference type="GO" id="GO:0042597">
    <property type="term" value="C:periplasmic space"/>
    <property type="evidence" value="ECO:0007669"/>
    <property type="project" value="UniProtKB-SubCell"/>
</dbReference>
<evidence type="ECO:0000313" key="8">
    <source>
        <dbReference type="EMBL" id="MCA9756765.1"/>
    </source>
</evidence>
<keyword evidence="4" id="KW-0732">Signal</keyword>
<organism evidence="8 9">
    <name type="scientific">Eiseniibacteriota bacterium</name>
    <dbReference type="NCBI Taxonomy" id="2212470"/>
    <lineage>
        <taxon>Bacteria</taxon>
        <taxon>Candidatus Eiseniibacteriota</taxon>
    </lineage>
</organism>
<keyword evidence="6" id="KW-0016">Alginate biosynthesis</keyword>
<evidence type="ECO:0000256" key="1">
    <source>
        <dbReference type="ARBA" id="ARBA00004418"/>
    </source>
</evidence>
<evidence type="ECO:0000256" key="6">
    <source>
        <dbReference type="ARBA" id="ARBA00022841"/>
    </source>
</evidence>
<dbReference type="SUPFAM" id="SSF52266">
    <property type="entry name" value="SGNH hydrolase"/>
    <property type="match status" value="1"/>
</dbReference>
<evidence type="ECO:0000256" key="5">
    <source>
        <dbReference type="ARBA" id="ARBA00022764"/>
    </source>
</evidence>
<dbReference type="GO" id="GO:0016787">
    <property type="term" value="F:hydrolase activity"/>
    <property type="evidence" value="ECO:0007669"/>
    <property type="project" value="UniProtKB-KW"/>
</dbReference>
<evidence type="ECO:0000259" key="7">
    <source>
        <dbReference type="Pfam" id="PF16822"/>
    </source>
</evidence>